<feature type="compositionally biased region" description="Basic and acidic residues" evidence="5">
    <location>
        <begin position="244"/>
        <end position="261"/>
    </location>
</feature>
<proteinExistence type="predicted"/>
<reference evidence="7" key="1">
    <citation type="journal article" date="2023" name="bioRxiv">
        <title>Improved chromosome-level genome assembly for marigold (Tagetes erecta).</title>
        <authorList>
            <person name="Jiang F."/>
            <person name="Yuan L."/>
            <person name="Wang S."/>
            <person name="Wang H."/>
            <person name="Xu D."/>
            <person name="Wang A."/>
            <person name="Fan W."/>
        </authorList>
    </citation>
    <scope>NUCLEOTIDE SEQUENCE</scope>
    <source>
        <strain evidence="7">WSJ</strain>
        <tissue evidence="7">Leaf</tissue>
    </source>
</reference>
<dbReference type="GO" id="GO:0005096">
    <property type="term" value="F:GTPase activator activity"/>
    <property type="evidence" value="ECO:0007669"/>
    <property type="project" value="InterPro"/>
</dbReference>
<dbReference type="InterPro" id="IPR001164">
    <property type="entry name" value="ArfGAP_dom"/>
</dbReference>
<evidence type="ECO:0000256" key="5">
    <source>
        <dbReference type="SAM" id="MobiDB-lite"/>
    </source>
</evidence>
<dbReference type="Proteomes" id="UP001229421">
    <property type="component" value="Unassembled WGS sequence"/>
</dbReference>
<evidence type="ECO:0000256" key="4">
    <source>
        <dbReference type="PROSITE-ProRule" id="PRU00288"/>
    </source>
</evidence>
<evidence type="ECO:0000256" key="2">
    <source>
        <dbReference type="ARBA" id="ARBA00022771"/>
    </source>
</evidence>
<evidence type="ECO:0000259" key="6">
    <source>
        <dbReference type="PROSITE" id="PS50115"/>
    </source>
</evidence>
<dbReference type="InterPro" id="IPR037278">
    <property type="entry name" value="ARFGAP/RecO"/>
</dbReference>
<accession>A0AAD8NRU2</accession>
<evidence type="ECO:0000256" key="3">
    <source>
        <dbReference type="ARBA" id="ARBA00022833"/>
    </source>
</evidence>
<feature type="compositionally biased region" description="Basic and acidic residues" evidence="5">
    <location>
        <begin position="312"/>
        <end position="341"/>
    </location>
</feature>
<dbReference type="FunFam" id="1.10.220.150:FF:000005">
    <property type="entry name" value="Arf-GAP domain and FG repeat-containing protein 1"/>
    <property type="match status" value="1"/>
</dbReference>
<dbReference type="GO" id="GO:0008270">
    <property type="term" value="F:zinc ion binding"/>
    <property type="evidence" value="ECO:0007669"/>
    <property type="project" value="UniProtKB-KW"/>
</dbReference>
<evidence type="ECO:0000313" key="8">
    <source>
        <dbReference type="Proteomes" id="UP001229421"/>
    </source>
</evidence>
<dbReference type="Pfam" id="PF01412">
    <property type="entry name" value="ArfGap"/>
    <property type="match status" value="1"/>
</dbReference>
<feature type="region of interest" description="Disordered" evidence="5">
    <location>
        <begin position="680"/>
        <end position="703"/>
    </location>
</feature>
<keyword evidence="3" id="KW-0862">Zinc</keyword>
<dbReference type="PANTHER" id="PTHR46085">
    <property type="entry name" value="ARFGAP/RECO-RELATED"/>
    <property type="match status" value="1"/>
</dbReference>
<dbReference type="CDD" id="cd08838">
    <property type="entry name" value="ArfGap_AGFG"/>
    <property type="match status" value="1"/>
</dbReference>
<protein>
    <recommendedName>
        <fullName evidence="6">Arf-GAP domain-containing protein</fullName>
    </recommendedName>
</protein>
<feature type="compositionally biased region" description="Low complexity" evidence="5">
    <location>
        <begin position="276"/>
        <end position="288"/>
    </location>
</feature>
<feature type="compositionally biased region" description="Low complexity" evidence="5">
    <location>
        <begin position="420"/>
        <end position="438"/>
    </location>
</feature>
<dbReference type="InterPro" id="IPR044820">
    <property type="entry name" value="AGD14-like"/>
</dbReference>
<name>A0AAD8NRU2_TARER</name>
<feature type="compositionally biased region" description="Polar residues" evidence="5">
    <location>
        <begin position="511"/>
        <end position="553"/>
    </location>
</feature>
<organism evidence="7 8">
    <name type="scientific">Tagetes erecta</name>
    <name type="common">African marigold</name>
    <dbReference type="NCBI Taxonomy" id="13708"/>
    <lineage>
        <taxon>Eukaryota</taxon>
        <taxon>Viridiplantae</taxon>
        <taxon>Streptophyta</taxon>
        <taxon>Embryophyta</taxon>
        <taxon>Tracheophyta</taxon>
        <taxon>Spermatophyta</taxon>
        <taxon>Magnoliopsida</taxon>
        <taxon>eudicotyledons</taxon>
        <taxon>Gunneridae</taxon>
        <taxon>Pentapetalae</taxon>
        <taxon>asterids</taxon>
        <taxon>campanulids</taxon>
        <taxon>Asterales</taxon>
        <taxon>Asteraceae</taxon>
        <taxon>Asteroideae</taxon>
        <taxon>Heliantheae alliance</taxon>
        <taxon>Tageteae</taxon>
        <taxon>Tagetes</taxon>
    </lineage>
</organism>
<feature type="compositionally biased region" description="Basic and acidic residues" evidence="5">
    <location>
        <begin position="290"/>
        <end position="305"/>
    </location>
</feature>
<dbReference type="Gene3D" id="1.10.220.150">
    <property type="entry name" value="Arf GTPase activating protein"/>
    <property type="match status" value="1"/>
</dbReference>
<comment type="caution">
    <text evidence="7">The sequence shown here is derived from an EMBL/GenBank/DDBJ whole genome shotgun (WGS) entry which is preliminary data.</text>
</comment>
<feature type="domain" description="Arf-GAP" evidence="6">
    <location>
        <begin position="132"/>
        <end position="250"/>
    </location>
</feature>
<dbReference type="PROSITE" id="PS50115">
    <property type="entry name" value="ARFGAP"/>
    <property type="match status" value="1"/>
</dbReference>
<feature type="region of interest" description="Disordered" evidence="5">
    <location>
        <begin position="505"/>
        <end position="553"/>
    </location>
</feature>
<sequence>MVNGWCRVSRMEASNALIKQTLTYLIILVDFANGDVGYGGWVVNTRSGDKMFCGCLGSRTTICDCFLLDSSLYPPTSYLFFHRSYKPTLNSLSLSLQLKRSVKSLSLSFDVVFRDLCWGRMGSRLKEDERNERAIRNLLKLPENRRCINCNSLGPQYVCTSFWTFICTTCSGIHREFTHRVKSVSMAKFTTQEVSALQGGGNASAKEIYFKEWDAQRQSFPDSSNVERLRDFIKHVYVNRRYSGERSLDKPPRAKMGEGEGSRSPPYDNERRYSDRPSPGGRSDGSSRNSYDERRSPGYDSDFRKSPARPDVVNDWRREDRFGNGKKSDDGRSPDRQRDADISSPPIVRPVRDILGESVSPLRVIEPPKANGSRTADGSFQTQRTASSSSLASSTGNPTELRTETSLIDFDAEPEPPSTAPVTQTQQTAPAPAVAQPSHTSNDNWASFDSSPIVKSTQPPPSSNLLDVLSELSVSAPGNNPAVASVQIPPANAVTPSSTFNAFGGSGYGDQWQNAPSHQNFVPATSIQPPTSSFNQPLNTSSGDTQVPSGASTYSQVTPTIEAKPSAKQELPADLFTSSYPPFAAQGPGWFSAPQYGMGYNMQYNFPQHMPPASVQSSNPFDLNESPSVQATAFPSMAPLQDALPNMGPSSTSQQTSGLGTPPPVWMTLQSVHPLGQSYGSSVPSGPFMGQVPPSVPPQSRPQVGTLGYDMASFASLNNTNQQQSGFYAAPAAAPNTFSSNPFG</sequence>
<dbReference type="SMART" id="SM00105">
    <property type="entry name" value="ArfGap"/>
    <property type="match status" value="1"/>
</dbReference>
<dbReference type="SUPFAM" id="SSF57863">
    <property type="entry name" value="ArfGap/RecO-like zinc finger"/>
    <property type="match status" value="1"/>
</dbReference>
<gene>
    <name evidence="7" type="ORF">QVD17_27678</name>
</gene>
<keyword evidence="1" id="KW-0479">Metal-binding</keyword>
<dbReference type="EMBL" id="JAUHHV010000007">
    <property type="protein sequence ID" value="KAK1418533.1"/>
    <property type="molecule type" value="Genomic_DNA"/>
</dbReference>
<dbReference type="PRINTS" id="PR00405">
    <property type="entry name" value="REVINTRACTNG"/>
</dbReference>
<feature type="compositionally biased region" description="Polar residues" evidence="5">
    <location>
        <begin position="439"/>
        <end position="457"/>
    </location>
</feature>
<feature type="compositionally biased region" description="Polar residues" evidence="5">
    <location>
        <begin position="395"/>
        <end position="406"/>
    </location>
</feature>
<evidence type="ECO:0000313" key="7">
    <source>
        <dbReference type="EMBL" id="KAK1418533.1"/>
    </source>
</evidence>
<dbReference type="InterPro" id="IPR038508">
    <property type="entry name" value="ArfGAP_dom_sf"/>
</dbReference>
<dbReference type="PANTHER" id="PTHR46085:SF3">
    <property type="entry name" value="ARF GTPASE ACTIVATING PROTEIN"/>
    <property type="match status" value="1"/>
</dbReference>
<dbReference type="AlphaFoldDB" id="A0AAD8NRU2"/>
<keyword evidence="2 4" id="KW-0863">Zinc-finger</keyword>
<feature type="compositionally biased region" description="Polar residues" evidence="5">
    <location>
        <begin position="372"/>
        <end position="385"/>
    </location>
</feature>
<keyword evidence="8" id="KW-1185">Reference proteome</keyword>
<feature type="region of interest" description="Disordered" evidence="5">
    <location>
        <begin position="244"/>
        <end position="464"/>
    </location>
</feature>
<evidence type="ECO:0000256" key="1">
    <source>
        <dbReference type="ARBA" id="ARBA00022723"/>
    </source>
</evidence>